<dbReference type="InterPro" id="IPR002525">
    <property type="entry name" value="Transp_IS110-like_N"/>
</dbReference>
<dbReference type="EMBL" id="JAVREH010000081">
    <property type="protein sequence ID" value="MDT0264260.1"/>
    <property type="molecule type" value="Genomic_DNA"/>
</dbReference>
<dbReference type="InterPro" id="IPR047650">
    <property type="entry name" value="Transpos_IS110"/>
</dbReference>
<accession>A0ABU2JH06</accession>
<evidence type="ECO:0000313" key="3">
    <source>
        <dbReference type="EMBL" id="MDT0264260.1"/>
    </source>
</evidence>
<dbReference type="Proteomes" id="UP001183176">
    <property type="component" value="Unassembled WGS sequence"/>
</dbReference>
<dbReference type="PANTHER" id="PTHR33055">
    <property type="entry name" value="TRANSPOSASE FOR INSERTION SEQUENCE ELEMENT IS1111A"/>
    <property type="match status" value="1"/>
</dbReference>
<gene>
    <name evidence="3" type="ORF">RM423_23105</name>
</gene>
<reference evidence="4" key="1">
    <citation type="submission" date="2023-07" db="EMBL/GenBank/DDBJ databases">
        <title>30 novel species of actinomycetes from the DSMZ collection.</title>
        <authorList>
            <person name="Nouioui I."/>
        </authorList>
    </citation>
    <scope>NUCLEOTIDE SEQUENCE [LARGE SCALE GENOMIC DNA]</scope>
    <source>
        <strain evidence="4">DSM 44399</strain>
    </source>
</reference>
<dbReference type="Pfam" id="PF01548">
    <property type="entry name" value="DEDD_Tnp_IS110"/>
    <property type="match status" value="1"/>
</dbReference>
<comment type="caution">
    <text evidence="3">The sequence shown here is derived from an EMBL/GenBank/DDBJ whole genome shotgun (WGS) entry which is preliminary data.</text>
</comment>
<evidence type="ECO:0000259" key="2">
    <source>
        <dbReference type="Pfam" id="PF01548"/>
    </source>
</evidence>
<sequence length="149" mass="16209">MKCHARQRGVRRDHGKSDPLDAEIAARSVLARQDLGTPKSAGSSEALRQLPATRRAAMKARTQAANQLHALLFTGPQDLRAEFEKLTLAAKVQRCAKLRPAAGIPDAREACKLSLRSVARRWQHLSAEITELDTAIAAITTDVAPVLLE</sequence>
<proteinExistence type="predicted"/>
<feature type="region of interest" description="Disordered" evidence="1">
    <location>
        <begin position="1"/>
        <end position="21"/>
    </location>
</feature>
<dbReference type="RefSeq" id="WP_311425401.1">
    <property type="nucleotide sequence ID" value="NZ_JAVREH010000081.1"/>
</dbReference>
<dbReference type="PANTHER" id="PTHR33055:SF16">
    <property type="entry name" value="TRANSPOSASE FOR INSERTION SEQUENCE ELEMENT IS1547"/>
    <property type="match status" value="1"/>
</dbReference>
<evidence type="ECO:0000313" key="4">
    <source>
        <dbReference type="Proteomes" id="UP001183176"/>
    </source>
</evidence>
<name>A0ABU2JH06_9ACTN</name>
<keyword evidence="4" id="KW-1185">Reference proteome</keyword>
<organism evidence="3 4">
    <name type="scientific">Jatrophihabitans lederbergiae</name>
    <dbReference type="NCBI Taxonomy" id="3075547"/>
    <lineage>
        <taxon>Bacteria</taxon>
        <taxon>Bacillati</taxon>
        <taxon>Actinomycetota</taxon>
        <taxon>Actinomycetes</taxon>
        <taxon>Jatrophihabitantales</taxon>
        <taxon>Jatrophihabitantaceae</taxon>
        <taxon>Jatrophihabitans</taxon>
    </lineage>
</organism>
<feature type="region of interest" description="Disordered" evidence="1">
    <location>
        <begin position="34"/>
        <end position="61"/>
    </location>
</feature>
<feature type="compositionally biased region" description="Basic and acidic residues" evidence="1">
    <location>
        <begin position="10"/>
        <end position="19"/>
    </location>
</feature>
<feature type="domain" description="Transposase IS110-like N-terminal" evidence="2">
    <location>
        <begin position="6"/>
        <end position="72"/>
    </location>
</feature>
<protein>
    <submittedName>
        <fullName evidence="3">Transposase</fullName>
    </submittedName>
</protein>
<evidence type="ECO:0000256" key="1">
    <source>
        <dbReference type="SAM" id="MobiDB-lite"/>
    </source>
</evidence>